<organism evidence="2 3">
    <name type="scientific">Trichoderma harzianum</name>
    <name type="common">Hypocrea lixii</name>
    <dbReference type="NCBI Taxonomy" id="5544"/>
    <lineage>
        <taxon>Eukaryota</taxon>
        <taxon>Fungi</taxon>
        <taxon>Dikarya</taxon>
        <taxon>Ascomycota</taxon>
        <taxon>Pezizomycotina</taxon>
        <taxon>Sordariomycetes</taxon>
        <taxon>Hypocreomycetidae</taxon>
        <taxon>Hypocreales</taxon>
        <taxon>Hypocreaceae</taxon>
        <taxon>Trichoderma</taxon>
    </lineage>
</organism>
<keyword evidence="1" id="KW-0732">Signal</keyword>
<sequence length="69" mass="7260">MRFSTTVAYLAACLAAPATALAIWGDSASALDASLKVPGENPIEYCSADRDDDLIEIKKVDLAPNPPKP</sequence>
<name>A0A2K0U529_TRIHA</name>
<protein>
    <submittedName>
        <fullName evidence="2">Uncharacterized protein</fullName>
    </submittedName>
</protein>
<evidence type="ECO:0000256" key="1">
    <source>
        <dbReference type="SAM" id="SignalP"/>
    </source>
</evidence>
<evidence type="ECO:0000313" key="2">
    <source>
        <dbReference type="EMBL" id="PNP52863.1"/>
    </source>
</evidence>
<evidence type="ECO:0000313" key="3">
    <source>
        <dbReference type="Proteomes" id="UP000236290"/>
    </source>
</evidence>
<dbReference type="AlphaFoldDB" id="A0A2K0U529"/>
<reference evidence="2 3" key="1">
    <citation type="submission" date="2017-02" db="EMBL/GenBank/DDBJ databases">
        <title>Genomes of Trichoderma spp. with biocontrol activity.</title>
        <authorList>
            <person name="Gardiner D."/>
            <person name="Kazan K."/>
            <person name="Vos C."/>
            <person name="Harvey P."/>
        </authorList>
    </citation>
    <scope>NUCLEOTIDE SEQUENCE [LARGE SCALE GENOMIC DNA]</scope>
    <source>
        <strain evidence="2 3">Tr1</strain>
    </source>
</reference>
<feature type="signal peptide" evidence="1">
    <location>
        <begin position="1"/>
        <end position="22"/>
    </location>
</feature>
<proteinExistence type="predicted"/>
<accession>A0A2K0U529</accession>
<comment type="caution">
    <text evidence="2">The sequence shown here is derived from an EMBL/GenBank/DDBJ whole genome shotgun (WGS) entry which is preliminary data.</text>
</comment>
<feature type="chain" id="PRO_5014471660" evidence="1">
    <location>
        <begin position="23"/>
        <end position="69"/>
    </location>
</feature>
<gene>
    <name evidence="2" type="ORF">THARTR1_06704</name>
</gene>
<dbReference type="EMBL" id="MTYI01000090">
    <property type="protein sequence ID" value="PNP52863.1"/>
    <property type="molecule type" value="Genomic_DNA"/>
</dbReference>
<dbReference type="OrthoDB" id="6409159at2759"/>
<dbReference type="Proteomes" id="UP000236290">
    <property type="component" value="Unassembled WGS sequence"/>
</dbReference>